<accession>A0A6J5SPQ8</accession>
<evidence type="ECO:0000313" key="3">
    <source>
        <dbReference type="EMBL" id="CAB4217180.1"/>
    </source>
</evidence>
<sequence length="87" mass="9870">MSLVLVANGSHRSQEVNLMTHDELLAKMKELSRTFAYEPNLNFESALRAVVELHKPRDYKAGNWCIGCNADYEYPCPTIQAIEKELG</sequence>
<protein>
    <submittedName>
        <fullName evidence="3">Uncharacterized protein</fullName>
    </submittedName>
</protein>
<evidence type="ECO:0000313" key="1">
    <source>
        <dbReference type="EMBL" id="CAB4186024.1"/>
    </source>
</evidence>
<dbReference type="EMBL" id="LR797208">
    <property type="protein sequence ID" value="CAB4194198.1"/>
    <property type="molecule type" value="Genomic_DNA"/>
</dbReference>
<dbReference type="EMBL" id="LR797091">
    <property type="protein sequence ID" value="CAB4186024.1"/>
    <property type="molecule type" value="Genomic_DNA"/>
</dbReference>
<proteinExistence type="predicted"/>
<dbReference type="EMBL" id="LR797454">
    <property type="protein sequence ID" value="CAB4217180.1"/>
    <property type="molecule type" value="Genomic_DNA"/>
</dbReference>
<name>A0A6J5SPQ8_9CAUD</name>
<evidence type="ECO:0000313" key="2">
    <source>
        <dbReference type="EMBL" id="CAB4194198.1"/>
    </source>
</evidence>
<organism evidence="3">
    <name type="scientific">uncultured Caudovirales phage</name>
    <dbReference type="NCBI Taxonomy" id="2100421"/>
    <lineage>
        <taxon>Viruses</taxon>
        <taxon>Duplodnaviria</taxon>
        <taxon>Heunggongvirae</taxon>
        <taxon>Uroviricota</taxon>
        <taxon>Caudoviricetes</taxon>
        <taxon>Peduoviridae</taxon>
        <taxon>Maltschvirus</taxon>
        <taxon>Maltschvirus maltsch</taxon>
    </lineage>
</organism>
<gene>
    <name evidence="1" type="ORF">UFOVP1135_16</name>
    <name evidence="2" type="ORF">UFOVP1253_9</name>
    <name evidence="3" type="ORF">UFOVP1495_14</name>
</gene>
<reference evidence="3" key="1">
    <citation type="submission" date="2020-05" db="EMBL/GenBank/DDBJ databases">
        <authorList>
            <person name="Chiriac C."/>
            <person name="Salcher M."/>
            <person name="Ghai R."/>
            <person name="Kavagutti S V."/>
        </authorList>
    </citation>
    <scope>NUCLEOTIDE SEQUENCE</scope>
</reference>